<dbReference type="RefSeq" id="WP_016196387.1">
    <property type="nucleotide sequence ID" value="NZ_AQPN01000106.1"/>
</dbReference>
<evidence type="ECO:0000256" key="5">
    <source>
        <dbReference type="ARBA" id="ARBA00023136"/>
    </source>
</evidence>
<protein>
    <recommendedName>
        <fullName evidence="6">Na(+)/H(+) antiporter NhaA</fullName>
    </recommendedName>
    <alternativeName>
        <fullName evidence="6">Sodium/proton antiporter NhaA</fullName>
    </alternativeName>
</protein>
<organism evidence="7 8">
    <name type="scientific">Arcticibacter svalbardensis MN12-7</name>
    <dbReference type="NCBI Taxonomy" id="1150600"/>
    <lineage>
        <taxon>Bacteria</taxon>
        <taxon>Pseudomonadati</taxon>
        <taxon>Bacteroidota</taxon>
        <taxon>Sphingobacteriia</taxon>
        <taxon>Sphingobacteriales</taxon>
        <taxon>Sphingobacteriaceae</taxon>
        <taxon>Arcticibacter</taxon>
    </lineage>
</organism>
<keyword evidence="6" id="KW-0406">Ion transport</keyword>
<dbReference type="OrthoDB" id="9808135at2"/>
<feature type="transmembrane region" description="Helical" evidence="6">
    <location>
        <begin position="101"/>
        <end position="122"/>
    </location>
</feature>
<evidence type="ECO:0000313" key="7">
    <source>
        <dbReference type="EMBL" id="EOR93717.1"/>
    </source>
</evidence>
<feature type="transmembrane region" description="Helical" evidence="6">
    <location>
        <begin position="56"/>
        <end position="80"/>
    </location>
</feature>
<keyword evidence="2 6" id="KW-1003">Cell membrane</keyword>
<feature type="transmembrane region" description="Helical" evidence="6">
    <location>
        <begin position="162"/>
        <end position="181"/>
    </location>
</feature>
<evidence type="ECO:0000313" key="8">
    <source>
        <dbReference type="Proteomes" id="UP000014174"/>
    </source>
</evidence>
<dbReference type="HAMAP" id="MF_01844">
    <property type="entry name" value="NhaA"/>
    <property type="match status" value="1"/>
</dbReference>
<comment type="similarity">
    <text evidence="6">Belongs to the NhaA Na(+)/H(+) (TC 2.A.33) antiporter family.</text>
</comment>
<dbReference type="Pfam" id="PF06965">
    <property type="entry name" value="Na_H_antiport_1"/>
    <property type="match status" value="1"/>
</dbReference>
<keyword evidence="3 6" id="KW-0812">Transmembrane</keyword>
<evidence type="ECO:0000256" key="3">
    <source>
        <dbReference type="ARBA" id="ARBA00022692"/>
    </source>
</evidence>
<dbReference type="NCBIfam" id="TIGR00773">
    <property type="entry name" value="NhaA"/>
    <property type="match status" value="1"/>
</dbReference>
<keyword evidence="6" id="KW-0050">Antiport</keyword>
<dbReference type="PANTHER" id="PTHR30341">
    <property type="entry name" value="SODIUM ION/PROTON ANTIPORTER NHAA-RELATED"/>
    <property type="match status" value="1"/>
</dbReference>
<dbReference type="InterPro" id="IPR023171">
    <property type="entry name" value="Na/H_antiporter_dom_sf"/>
</dbReference>
<keyword evidence="4 6" id="KW-1133">Transmembrane helix</keyword>
<feature type="transmembrane region" description="Helical" evidence="6">
    <location>
        <begin position="328"/>
        <end position="349"/>
    </location>
</feature>
<feature type="transmembrane region" description="Helical" evidence="6">
    <location>
        <begin position="220"/>
        <end position="243"/>
    </location>
</feature>
<proteinExistence type="inferred from homology"/>
<evidence type="ECO:0000256" key="6">
    <source>
        <dbReference type="HAMAP-Rule" id="MF_01844"/>
    </source>
</evidence>
<dbReference type="GO" id="GO:0006885">
    <property type="term" value="P:regulation of pH"/>
    <property type="evidence" value="ECO:0007669"/>
    <property type="project" value="UniProtKB-UniRule"/>
</dbReference>
<dbReference type="STRING" id="1150600.ADIARSV_3158"/>
<keyword evidence="6" id="KW-0915">Sodium</keyword>
<dbReference type="eggNOG" id="COG3004">
    <property type="taxonomic scope" value="Bacteria"/>
</dbReference>
<sequence length="407" mass="44876">MKRVLLKAINPLRILINDTRFIGLMLITCTLISIYLANTVMFASDYKQLWNRSFPIFSSLSLPESFLSWINNFLMAFFFLMAGMEIKRELIKGELSSFKKAVLPFGAALGGMIVPALIFVAFNIHTSYIHGWGIPTATDIAFSIGIASLLGKRIPDGLKILLMALAIIDDLGAIIVIALFYGGQVNWLFLVVGVIFFLGLFALNYFKVKFGLIQIAMSLFLWYVVFNSGIEASITGVLVAFAIPATKLPKIVRAIHRYVNFLIIPLFALANTAILLPDHIMSALGTTVGLGIIVGLVLGKPIGIYLFSWILVRCKVASLPKNVNWKQIFGMGTLAGIGFTMSIFTTMLAFKDEAIRDIAKVSILAGVAISLVFSLSYFLLISKHKKQHAKLDHKSSKSEGKLELDVR</sequence>
<keyword evidence="8" id="KW-1185">Reference proteome</keyword>
<keyword evidence="5 6" id="KW-0472">Membrane</keyword>
<dbReference type="Gene3D" id="1.20.1530.10">
    <property type="entry name" value="Na+/H+ antiporter like domain"/>
    <property type="match status" value="1"/>
</dbReference>
<dbReference type="Proteomes" id="UP000014174">
    <property type="component" value="Unassembled WGS sequence"/>
</dbReference>
<comment type="catalytic activity">
    <reaction evidence="6">
        <text>Na(+)(in) + 2 H(+)(out) = Na(+)(out) + 2 H(+)(in)</text>
        <dbReference type="Rhea" id="RHEA:29251"/>
        <dbReference type="ChEBI" id="CHEBI:15378"/>
        <dbReference type="ChEBI" id="CHEBI:29101"/>
    </reaction>
</comment>
<comment type="function">
    <text evidence="6">Na(+)/H(+) antiporter that extrudes sodium in exchange for external protons.</text>
</comment>
<evidence type="ECO:0000256" key="1">
    <source>
        <dbReference type="ARBA" id="ARBA00004429"/>
    </source>
</evidence>
<comment type="subcellular location">
    <subcellularLocation>
        <location evidence="1">Cell inner membrane</location>
        <topology evidence="1">Multi-pass membrane protein</topology>
    </subcellularLocation>
    <subcellularLocation>
        <location evidence="6">Cell membrane</location>
        <topology evidence="6">Multi-pass membrane protein</topology>
    </subcellularLocation>
</comment>
<dbReference type="EMBL" id="AQPN01000106">
    <property type="protein sequence ID" value="EOR93717.1"/>
    <property type="molecule type" value="Genomic_DNA"/>
</dbReference>
<dbReference type="PATRIC" id="fig|1150600.3.peg.3126"/>
<name>R9GPG6_9SPHI</name>
<evidence type="ECO:0000256" key="4">
    <source>
        <dbReference type="ARBA" id="ARBA00022989"/>
    </source>
</evidence>
<keyword evidence="6" id="KW-0739">Sodium transport</keyword>
<feature type="transmembrane region" description="Helical" evidence="6">
    <location>
        <begin position="361"/>
        <end position="380"/>
    </location>
</feature>
<dbReference type="GO" id="GO:0005886">
    <property type="term" value="C:plasma membrane"/>
    <property type="evidence" value="ECO:0007669"/>
    <property type="project" value="UniProtKB-SubCell"/>
</dbReference>
<reference evidence="7 8" key="1">
    <citation type="journal article" date="2013" name="Genome Announc.">
        <title>Draft Genome Sequence of Arcticibacter svalbardensis Strain MN12-7T, a Member of the Family Sphingobacteriaceae Isolated from an Arctic Soil Sample.</title>
        <authorList>
            <person name="Shivaji S."/>
            <person name="Ara S."/>
            <person name="Prasad S."/>
            <person name="Manasa B.P."/>
            <person name="Begum Z."/>
            <person name="Singh A."/>
            <person name="Kumar Pinnaka A."/>
        </authorList>
    </citation>
    <scope>NUCLEOTIDE SEQUENCE [LARGE SCALE GENOMIC DNA]</scope>
    <source>
        <strain evidence="7 8">MN12-7</strain>
    </source>
</reference>
<dbReference type="GO" id="GO:0015385">
    <property type="term" value="F:sodium:proton antiporter activity"/>
    <property type="evidence" value="ECO:0007669"/>
    <property type="project" value="UniProtKB-UniRule"/>
</dbReference>
<feature type="transmembrane region" description="Helical" evidence="6">
    <location>
        <begin position="187"/>
        <end position="208"/>
    </location>
</feature>
<feature type="transmembrane region" description="Helical" evidence="6">
    <location>
        <begin position="288"/>
        <end position="308"/>
    </location>
</feature>
<feature type="transmembrane region" description="Helical" evidence="6">
    <location>
        <begin position="255"/>
        <end position="276"/>
    </location>
</feature>
<dbReference type="AlphaFoldDB" id="R9GPG6"/>
<comment type="caution">
    <text evidence="7">The sequence shown here is derived from an EMBL/GenBank/DDBJ whole genome shotgun (WGS) entry which is preliminary data.</text>
</comment>
<dbReference type="InterPro" id="IPR004670">
    <property type="entry name" value="NhaA"/>
</dbReference>
<accession>R9GPG6</accession>
<evidence type="ECO:0000256" key="2">
    <source>
        <dbReference type="ARBA" id="ARBA00022475"/>
    </source>
</evidence>
<feature type="transmembrane region" description="Helical" evidence="6">
    <location>
        <begin position="21"/>
        <end position="44"/>
    </location>
</feature>
<gene>
    <name evidence="6" type="primary">nhaA</name>
    <name evidence="7" type="ORF">ADIARSV_3158</name>
</gene>
<keyword evidence="6" id="KW-0813">Transport</keyword>
<dbReference type="PANTHER" id="PTHR30341:SF0">
    <property type="entry name" value="NA(+)_H(+) ANTIPORTER NHAA"/>
    <property type="match status" value="1"/>
</dbReference>